<dbReference type="PANTHER" id="PTHR18945">
    <property type="entry name" value="NEUROTRANSMITTER GATED ION CHANNEL"/>
    <property type="match status" value="1"/>
</dbReference>
<proteinExistence type="inferred from homology"/>
<feature type="transmembrane region" description="Helical" evidence="5">
    <location>
        <begin position="15"/>
        <end position="33"/>
    </location>
</feature>
<dbReference type="EMBL" id="JAEAOA010002345">
    <property type="protein sequence ID" value="KAK3590260.1"/>
    <property type="molecule type" value="Genomic_DNA"/>
</dbReference>
<dbReference type="PRINTS" id="PR00252">
    <property type="entry name" value="NRIONCHANNEL"/>
</dbReference>
<feature type="transmembrane region" description="Helical" evidence="5">
    <location>
        <begin position="247"/>
        <end position="271"/>
    </location>
</feature>
<evidence type="ECO:0000256" key="1">
    <source>
        <dbReference type="ARBA" id="ARBA00004141"/>
    </source>
</evidence>
<dbReference type="Gene3D" id="2.70.170.10">
    <property type="entry name" value="Neurotransmitter-gated ion-channel ligand-binding domain"/>
    <property type="match status" value="1"/>
</dbReference>
<evidence type="ECO:0000256" key="2">
    <source>
        <dbReference type="ARBA" id="ARBA00022692"/>
    </source>
</evidence>
<comment type="caution">
    <text evidence="8">The sequence shown here is derived from an EMBL/GenBank/DDBJ whole genome shotgun (WGS) entry which is preliminary data.</text>
</comment>
<dbReference type="GO" id="GO:0016020">
    <property type="term" value="C:membrane"/>
    <property type="evidence" value="ECO:0007669"/>
    <property type="project" value="UniProtKB-SubCell"/>
</dbReference>
<dbReference type="InterPro" id="IPR036719">
    <property type="entry name" value="Neuro-gated_channel_TM_sf"/>
</dbReference>
<keyword evidence="5" id="KW-0407">Ion channel</keyword>
<evidence type="ECO:0000256" key="5">
    <source>
        <dbReference type="RuleBase" id="RU000687"/>
    </source>
</evidence>
<reference evidence="8" key="1">
    <citation type="journal article" date="2021" name="Genome Biol. Evol.">
        <title>A High-Quality Reference Genome for a Parasitic Bivalve with Doubly Uniparental Inheritance (Bivalvia: Unionida).</title>
        <authorList>
            <person name="Smith C.H."/>
        </authorList>
    </citation>
    <scope>NUCLEOTIDE SEQUENCE</scope>
    <source>
        <strain evidence="8">CHS0354</strain>
    </source>
</reference>
<dbReference type="InterPro" id="IPR038050">
    <property type="entry name" value="Neuro_actylchol_rec"/>
</dbReference>
<feature type="transmembrane region" description="Helical" evidence="5">
    <location>
        <begin position="537"/>
        <end position="558"/>
    </location>
</feature>
<keyword evidence="5" id="KW-0406">Ion transport</keyword>
<dbReference type="InterPro" id="IPR036734">
    <property type="entry name" value="Neur_chan_lig-bd_sf"/>
</dbReference>
<dbReference type="FunFam" id="2.70.170.10:FF:000028">
    <property type="entry name" value="AcetylCholine Receptor"/>
    <property type="match status" value="1"/>
</dbReference>
<dbReference type="Pfam" id="PF02932">
    <property type="entry name" value="Neur_chan_memb"/>
    <property type="match status" value="1"/>
</dbReference>
<comment type="subcellular location">
    <subcellularLocation>
        <location evidence="1">Membrane</location>
        <topology evidence="1">Multi-pass membrane protein</topology>
    </subcellularLocation>
</comment>
<evidence type="ECO:0000313" key="9">
    <source>
        <dbReference type="Proteomes" id="UP001195483"/>
    </source>
</evidence>
<dbReference type="InterPro" id="IPR006029">
    <property type="entry name" value="Neurotrans-gated_channel_TM"/>
</dbReference>
<dbReference type="Gene3D" id="1.20.58.390">
    <property type="entry name" value="Neurotransmitter-gated ion-channel transmembrane domain"/>
    <property type="match status" value="1"/>
</dbReference>
<feature type="transmembrane region" description="Helical" evidence="5">
    <location>
        <begin position="312"/>
        <end position="335"/>
    </location>
</feature>
<dbReference type="InterPro" id="IPR006201">
    <property type="entry name" value="Neur_channel"/>
</dbReference>
<dbReference type="InterPro" id="IPR006202">
    <property type="entry name" value="Neur_chan_lig-bd"/>
</dbReference>
<evidence type="ECO:0000256" key="4">
    <source>
        <dbReference type="ARBA" id="ARBA00023136"/>
    </source>
</evidence>
<keyword evidence="2 5" id="KW-0812">Transmembrane</keyword>
<evidence type="ECO:0000313" key="8">
    <source>
        <dbReference type="EMBL" id="KAK3590260.1"/>
    </source>
</evidence>
<comment type="caution">
    <text evidence="5">Lacks conserved residue(s) required for the propagation of feature annotation.</text>
</comment>
<sequence>MTLKHGKMRPKDRNVYFNIFIAFLFGMFLILQFSETHAATNTDYQNLLNATLNASNYSSKVRPKADTGLVLPVTVDFYLVALNEINENEQKITTTGWLDVQWNDTYMIWNSASYANIDELLIPQNEIWRPDIALINALESLTGLGDSFAYVKATDIGTMKWTPYQTFESTCNIDMTSFPFDKQTCDIKFTTWSSTTGLITLSKGTYGINTAYYEPSPDWDLVRATTGDASTSTTSGIKFTLTFKRKYLFYLLYFILPIFLLAAINIFVFILPPASGEKTGFAVIAYLSFIIFFIIITDLMPEGMKSVPILNIYLLTQSTISCLIVFVTVLQLRLYSLSRETTVPAFLLIPTIRVVMLKRRMFSCKKNQDKKRKNNNLKLDDIDDPEEEFEEKTKFKAVQNKVFAISHVGSKNKISPNPPVRTELKPSFDGKSAVYDEEEIDTPNSINSISRNKKTSRAILAKRRQALKGDPTTPEWREAVGLEVSVPPMDSKMTLKFRDGAATPRTVQLSVKEDEDDKPLEASDVTWAHVVRAMDFIFFWTFSIVTFFVIVTTFGIVASSNA</sequence>
<gene>
    <name evidence="8" type="ORF">CHS0354_041338</name>
</gene>
<protein>
    <submittedName>
        <fullName evidence="8">Uncharacterized protein</fullName>
    </submittedName>
</protein>
<evidence type="ECO:0000259" key="7">
    <source>
        <dbReference type="Pfam" id="PF02932"/>
    </source>
</evidence>
<dbReference type="CDD" id="cd18989">
    <property type="entry name" value="LGIC_ECD_cation"/>
    <property type="match status" value="1"/>
</dbReference>
<dbReference type="SUPFAM" id="SSF63712">
    <property type="entry name" value="Nicotinic receptor ligand binding domain-like"/>
    <property type="match status" value="1"/>
</dbReference>
<comment type="similarity">
    <text evidence="5">Belongs to the ligand-gated ion channel (TC 1.A.9) family.</text>
</comment>
<dbReference type="AlphaFoldDB" id="A0AAE0SFB6"/>
<keyword evidence="4 5" id="KW-0472">Membrane</keyword>
<feature type="transmembrane region" description="Helical" evidence="5">
    <location>
        <begin position="341"/>
        <end position="357"/>
    </location>
</feature>
<dbReference type="CDD" id="cd19051">
    <property type="entry name" value="LGIC_TM_cation"/>
    <property type="match status" value="1"/>
</dbReference>
<dbReference type="Pfam" id="PF02931">
    <property type="entry name" value="Neur_chan_LBD"/>
    <property type="match status" value="1"/>
</dbReference>
<name>A0AAE0SFB6_9BIVA</name>
<organism evidence="8 9">
    <name type="scientific">Potamilus streckersoni</name>
    <dbReference type="NCBI Taxonomy" id="2493646"/>
    <lineage>
        <taxon>Eukaryota</taxon>
        <taxon>Metazoa</taxon>
        <taxon>Spiralia</taxon>
        <taxon>Lophotrochozoa</taxon>
        <taxon>Mollusca</taxon>
        <taxon>Bivalvia</taxon>
        <taxon>Autobranchia</taxon>
        <taxon>Heteroconchia</taxon>
        <taxon>Palaeoheterodonta</taxon>
        <taxon>Unionida</taxon>
        <taxon>Unionoidea</taxon>
        <taxon>Unionidae</taxon>
        <taxon>Ambleminae</taxon>
        <taxon>Lampsilini</taxon>
        <taxon>Potamilus</taxon>
    </lineage>
</organism>
<accession>A0AAE0SFB6</accession>
<feature type="domain" description="Neurotransmitter-gated ion-channel ligand-binding" evidence="6">
    <location>
        <begin position="55"/>
        <end position="247"/>
    </location>
</feature>
<dbReference type="SUPFAM" id="SSF90112">
    <property type="entry name" value="Neurotransmitter-gated ion-channel transmembrane pore"/>
    <property type="match status" value="1"/>
</dbReference>
<feature type="domain" description="Neurotransmitter-gated ion-channel transmembrane" evidence="7">
    <location>
        <begin position="255"/>
        <end position="549"/>
    </location>
</feature>
<feature type="transmembrane region" description="Helical" evidence="5">
    <location>
        <begin position="283"/>
        <end position="300"/>
    </location>
</feature>
<reference evidence="8" key="2">
    <citation type="journal article" date="2021" name="Genome Biol. Evol.">
        <title>Developing a high-quality reference genome for a parasitic bivalve with doubly uniparental inheritance (Bivalvia: Unionida).</title>
        <authorList>
            <person name="Smith C.H."/>
        </authorList>
    </citation>
    <scope>NUCLEOTIDE SEQUENCE</scope>
    <source>
        <strain evidence="8">CHS0354</strain>
        <tissue evidence="8">Mantle</tissue>
    </source>
</reference>
<dbReference type="InterPro" id="IPR018000">
    <property type="entry name" value="Neurotransmitter_ion_chnl_CS"/>
</dbReference>
<dbReference type="GO" id="GO:0004888">
    <property type="term" value="F:transmembrane signaling receptor activity"/>
    <property type="evidence" value="ECO:0007669"/>
    <property type="project" value="InterPro"/>
</dbReference>
<evidence type="ECO:0000259" key="6">
    <source>
        <dbReference type="Pfam" id="PF02931"/>
    </source>
</evidence>
<dbReference type="Proteomes" id="UP001195483">
    <property type="component" value="Unassembled WGS sequence"/>
</dbReference>
<reference evidence="8" key="3">
    <citation type="submission" date="2023-05" db="EMBL/GenBank/DDBJ databases">
        <authorList>
            <person name="Smith C.H."/>
        </authorList>
    </citation>
    <scope>NUCLEOTIDE SEQUENCE</scope>
    <source>
        <strain evidence="8">CHS0354</strain>
        <tissue evidence="8">Mantle</tissue>
    </source>
</reference>
<dbReference type="GO" id="GO:0005230">
    <property type="term" value="F:extracellular ligand-gated monoatomic ion channel activity"/>
    <property type="evidence" value="ECO:0007669"/>
    <property type="project" value="InterPro"/>
</dbReference>
<keyword evidence="5" id="KW-0813">Transport</keyword>
<dbReference type="PROSITE" id="PS00236">
    <property type="entry name" value="NEUROTR_ION_CHANNEL"/>
    <property type="match status" value="1"/>
</dbReference>
<keyword evidence="9" id="KW-1185">Reference proteome</keyword>
<evidence type="ECO:0000256" key="3">
    <source>
        <dbReference type="ARBA" id="ARBA00022989"/>
    </source>
</evidence>
<keyword evidence="3 5" id="KW-1133">Transmembrane helix</keyword>